<dbReference type="InterPro" id="IPR000631">
    <property type="entry name" value="CARKD"/>
</dbReference>
<keyword evidence="9 18" id="KW-0630">Potassium</keyword>
<dbReference type="PANTHER" id="PTHR12592">
    <property type="entry name" value="ATP-DEPENDENT (S)-NAD(P)H-HYDRATE DEHYDRATASE FAMILY MEMBER"/>
    <property type="match status" value="1"/>
</dbReference>
<dbReference type="NCBIfam" id="TIGR00197">
    <property type="entry name" value="yjeF_nterm"/>
    <property type="match status" value="1"/>
</dbReference>
<feature type="binding site" evidence="18">
    <location>
        <position position="164"/>
    </location>
    <ligand>
        <name>(6S)-NADPHX</name>
        <dbReference type="ChEBI" id="CHEBI:64076"/>
    </ligand>
</feature>
<evidence type="ECO:0000256" key="6">
    <source>
        <dbReference type="ARBA" id="ARBA00022741"/>
    </source>
</evidence>
<accession>A0A523RPJ4</accession>
<evidence type="ECO:0000256" key="17">
    <source>
        <dbReference type="HAMAP-Rule" id="MF_01965"/>
    </source>
</evidence>
<evidence type="ECO:0000256" key="13">
    <source>
        <dbReference type="ARBA" id="ARBA00023268"/>
    </source>
</evidence>
<evidence type="ECO:0000259" key="20">
    <source>
        <dbReference type="PROSITE" id="PS51383"/>
    </source>
</evidence>
<feature type="binding site" evidence="17">
    <location>
        <position position="454"/>
    </location>
    <ligand>
        <name>(6S)-NADPHX</name>
        <dbReference type="ChEBI" id="CHEBI:64076"/>
    </ligand>
</feature>
<feature type="binding site" evidence="18">
    <location>
        <position position="60"/>
    </location>
    <ligand>
        <name>K(+)</name>
        <dbReference type="ChEBI" id="CHEBI:29103"/>
    </ligand>
</feature>
<keyword evidence="13" id="KW-0511">Multifunctional enzyme</keyword>
<dbReference type="GO" id="GO:0046872">
    <property type="term" value="F:metal ion binding"/>
    <property type="evidence" value="ECO:0007669"/>
    <property type="project" value="UniProtKB-UniRule"/>
</dbReference>
<evidence type="ECO:0000256" key="3">
    <source>
        <dbReference type="ARBA" id="ARBA00006001"/>
    </source>
</evidence>
<dbReference type="GO" id="GO:0052855">
    <property type="term" value="F:ADP-dependent NAD(P)H-hydrate dehydratase activity"/>
    <property type="evidence" value="ECO:0007669"/>
    <property type="project" value="UniProtKB-UniRule"/>
</dbReference>
<evidence type="ECO:0000256" key="4">
    <source>
        <dbReference type="ARBA" id="ARBA00009524"/>
    </source>
</evidence>
<comment type="catalytic activity">
    <reaction evidence="15 17 19">
        <text>(6S)-NADHX + ADP = AMP + phosphate + NADH + H(+)</text>
        <dbReference type="Rhea" id="RHEA:32223"/>
        <dbReference type="ChEBI" id="CHEBI:15378"/>
        <dbReference type="ChEBI" id="CHEBI:43474"/>
        <dbReference type="ChEBI" id="CHEBI:57945"/>
        <dbReference type="ChEBI" id="CHEBI:64074"/>
        <dbReference type="ChEBI" id="CHEBI:456215"/>
        <dbReference type="ChEBI" id="CHEBI:456216"/>
        <dbReference type="EC" id="4.2.1.136"/>
    </reaction>
</comment>
<dbReference type="Pfam" id="PF03853">
    <property type="entry name" value="YjeF_N"/>
    <property type="match status" value="1"/>
</dbReference>
<evidence type="ECO:0000256" key="12">
    <source>
        <dbReference type="ARBA" id="ARBA00023239"/>
    </source>
</evidence>
<evidence type="ECO:0000256" key="16">
    <source>
        <dbReference type="ARBA" id="ARBA00049209"/>
    </source>
</evidence>
<dbReference type="EMBL" id="SOKJ01000407">
    <property type="protein sequence ID" value="TET07693.1"/>
    <property type="molecule type" value="Genomic_DNA"/>
</dbReference>
<keyword evidence="10 17" id="KW-0520">NAD</keyword>
<dbReference type="InterPro" id="IPR004443">
    <property type="entry name" value="YjeF_N_dom"/>
</dbReference>
<dbReference type="PIRSF" id="PIRSF017184">
    <property type="entry name" value="Nnr"/>
    <property type="match status" value="1"/>
</dbReference>
<dbReference type="InterPro" id="IPR030677">
    <property type="entry name" value="Nnr"/>
</dbReference>
<feature type="domain" description="YjeF N-terminal" evidence="21">
    <location>
        <begin position="9"/>
        <end position="221"/>
    </location>
</feature>
<feature type="binding site" evidence="17">
    <location>
        <begin position="424"/>
        <end position="428"/>
    </location>
    <ligand>
        <name>AMP</name>
        <dbReference type="ChEBI" id="CHEBI:456215"/>
    </ligand>
</feature>
<evidence type="ECO:0000256" key="2">
    <source>
        <dbReference type="ARBA" id="ARBA00000909"/>
    </source>
</evidence>
<evidence type="ECO:0000313" key="22">
    <source>
        <dbReference type="EMBL" id="TET07693.1"/>
    </source>
</evidence>
<dbReference type="PROSITE" id="PS51383">
    <property type="entry name" value="YJEF_C_3"/>
    <property type="match status" value="1"/>
</dbReference>
<dbReference type="GO" id="GO:0046496">
    <property type="term" value="P:nicotinamide nucleotide metabolic process"/>
    <property type="evidence" value="ECO:0007669"/>
    <property type="project" value="UniProtKB-UniRule"/>
</dbReference>
<comment type="caution">
    <text evidence="18">Lacks conserved residue(s) required for the propagation of feature annotation.</text>
</comment>
<dbReference type="Pfam" id="PF01256">
    <property type="entry name" value="Carb_kinase"/>
    <property type="match status" value="1"/>
</dbReference>
<dbReference type="SUPFAM" id="SSF53613">
    <property type="entry name" value="Ribokinase-like"/>
    <property type="match status" value="1"/>
</dbReference>
<keyword evidence="6 17" id="KW-0547">Nucleotide-binding</keyword>
<name>A0A523RPJ4_UNCAE</name>
<evidence type="ECO:0000256" key="19">
    <source>
        <dbReference type="PIRNR" id="PIRNR017184"/>
    </source>
</evidence>
<comment type="similarity">
    <text evidence="3 19">In the N-terminal section; belongs to the NnrE/AIBP family.</text>
</comment>
<feature type="binding site" evidence="18">
    <location>
        <begin position="59"/>
        <end position="63"/>
    </location>
    <ligand>
        <name>(6S)-NADPHX</name>
        <dbReference type="ChEBI" id="CHEBI:64076"/>
    </ligand>
</feature>
<comment type="cofactor">
    <cofactor evidence="17">
        <name>Mg(2+)</name>
        <dbReference type="ChEBI" id="CHEBI:18420"/>
    </cofactor>
</comment>
<dbReference type="SUPFAM" id="SSF64153">
    <property type="entry name" value="YjeF N-terminal domain-like"/>
    <property type="match status" value="1"/>
</dbReference>
<evidence type="ECO:0000256" key="18">
    <source>
        <dbReference type="HAMAP-Rule" id="MF_01966"/>
    </source>
</evidence>
<comment type="catalytic activity">
    <reaction evidence="1 18 19">
        <text>(6R)-NADHX = (6S)-NADHX</text>
        <dbReference type="Rhea" id="RHEA:32215"/>
        <dbReference type="ChEBI" id="CHEBI:64074"/>
        <dbReference type="ChEBI" id="CHEBI:64075"/>
        <dbReference type="EC" id="5.1.99.6"/>
    </reaction>
</comment>
<feature type="binding site" evidence="17">
    <location>
        <position position="387"/>
    </location>
    <ligand>
        <name>(6S)-NADPHX</name>
        <dbReference type="ChEBI" id="CHEBI:64076"/>
    </ligand>
</feature>
<sequence length="518" mass="55627">MKLVTAEEMRSLDEEAIKKIGIPSIVLMENAGLKTAQIIEKEYFPLKGKSVYIFCGPGNNGGDGMVVARHLFNQGIKVKIFLLGKKEKLKKDAARNLAIAEKMDIFIKEIISLEDLEPLKKELEGIKVAADALLGTGSKGAPRGLMKETITLINKYSKNILALDIPTGVDADTGEVAGEAVKADHTITFAYPKRGLYLYPGMDYAGKIKVVDIGIPSTLEEKRIKSNLLTSSDVSKDLFYRKLSSHKGSFGHLLVIAGSEGMTGAASLSALAALRVGAGLVTLGIPESLNPILEIKLTEVMTLPLPESKEKTLSYRAFEKIEKFSQRCKAIALGPGISLHKESKELAVMIIKRLNIPLVLDADGINALAGEVSLLSKYKAPLIITPHPGEMSRLLKISLEEVQKDRIKSATTLAKKVGAIAVLKGARTIIADKEGNNWINSTGNPGMASGGSGDVLTGIIGGLLAQGASPLEAAKSGVYFHGYAADLAIQKKEEMSLIASDILENLPRAIRRIKSEYC</sequence>
<comment type="function">
    <text evidence="18">Catalyzes the epimerization of the S- and R-forms of NAD(P)HX, a damaged form of NAD(P)H that is a result of enzymatic or heat-dependent hydration. This is a prerequisite for the S-specific NAD(P)H-hydrate dehydratase to allow the repair of both epimers of NAD(P)HX.</text>
</comment>
<comment type="subunit">
    <text evidence="17">Homotetramer.</text>
</comment>
<dbReference type="NCBIfam" id="TIGR00196">
    <property type="entry name" value="yjeF_cterm"/>
    <property type="match status" value="1"/>
</dbReference>
<evidence type="ECO:0000256" key="14">
    <source>
        <dbReference type="ARBA" id="ARBA00025153"/>
    </source>
</evidence>
<keyword evidence="12 17" id="KW-0456">Lyase</keyword>
<dbReference type="GO" id="GO:0110051">
    <property type="term" value="P:metabolite repair"/>
    <property type="evidence" value="ECO:0007669"/>
    <property type="project" value="TreeGrafter"/>
</dbReference>
<comment type="function">
    <text evidence="14 19">Bifunctional enzyme that catalyzes the epimerization of the S- and R-forms of NAD(P)HX and the dehydration of the S-form of NAD(P)HX at the expense of ADP, which is converted to AMP. This allows the repair of both epimers of NAD(P)HX, a damaged form of NAD(P)H that is a result of enzymatic or heat-dependent hydration.</text>
</comment>
<organism evidence="22 23">
    <name type="scientific">Aerophobetes bacterium</name>
    <dbReference type="NCBI Taxonomy" id="2030807"/>
    <lineage>
        <taxon>Bacteria</taxon>
        <taxon>Candidatus Aerophobota</taxon>
    </lineage>
</organism>
<evidence type="ECO:0000313" key="23">
    <source>
        <dbReference type="Proteomes" id="UP000316360"/>
    </source>
</evidence>
<feature type="binding site" evidence="18">
    <location>
        <position position="131"/>
    </location>
    <ligand>
        <name>K(+)</name>
        <dbReference type="ChEBI" id="CHEBI:29103"/>
    </ligand>
</feature>
<dbReference type="PROSITE" id="PS51385">
    <property type="entry name" value="YJEF_N"/>
    <property type="match status" value="1"/>
</dbReference>
<dbReference type="InterPro" id="IPR017953">
    <property type="entry name" value="Carbohydrate_kinase_pred_CS"/>
</dbReference>
<evidence type="ECO:0000256" key="11">
    <source>
        <dbReference type="ARBA" id="ARBA00023235"/>
    </source>
</evidence>
<dbReference type="Gene3D" id="3.40.50.10260">
    <property type="entry name" value="YjeF N-terminal domain"/>
    <property type="match status" value="1"/>
</dbReference>
<dbReference type="CDD" id="cd01171">
    <property type="entry name" value="YXKO-related"/>
    <property type="match status" value="1"/>
</dbReference>
<feature type="domain" description="YjeF C-terminal" evidence="20">
    <location>
        <begin position="230"/>
        <end position="513"/>
    </location>
</feature>
<keyword evidence="8 17" id="KW-0521">NADP</keyword>
<feature type="binding site" evidence="17">
    <location>
        <position position="336"/>
    </location>
    <ligand>
        <name>(6S)-NADPHX</name>
        <dbReference type="ChEBI" id="CHEBI:64076"/>
    </ligand>
</feature>
<comment type="similarity">
    <text evidence="17">Belongs to the NnrD/CARKD family.</text>
</comment>
<dbReference type="HAMAP" id="MF_01965">
    <property type="entry name" value="NADHX_dehydratase"/>
    <property type="match status" value="1"/>
</dbReference>
<dbReference type="GO" id="GO:0052856">
    <property type="term" value="F:NAD(P)HX epimerase activity"/>
    <property type="evidence" value="ECO:0007669"/>
    <property type="project" value="UniProtKB-UniRule"/>
</dbReference>
<proteinExistence type="inferred from homology"/>
<evidence type="ECO:0000256" key="10">
    <source>
        <dbReference type="ARBA" id="ARBA00023027"/>
    </source>
</evidence>
<dbReference type="PANTHER" id="PTHR12592:SF0">
    <property type="entry name" value="ATP-DEPENDENT (S)-NAD(P)H-HYDRATE DEHYDRATASE"/>
    <property type="match status" value="1"/>
</dbReference>
<keyword evidence="5 18" id="KW-0479">Metal-binding</keyword>
<keyword evidence="7 17" id="KW-0067">ATP-binding</keyword>
<evidence type="ECO:0000259" key="21">
    <source>
        <dbReference type="PROSITE" id="PS51385"/>
    </source>
</evidence>
<dbReference type="Proteomes" id="UP000316360">
    <property type="component" value="Unassembled WGS sequence"/>
</dbReference>
<comment type="similarity">
    <text evidence="4 19">In the C-terminal section; belongs to the NnrD/CARKD family.</text>
</comment>
<dbReference type="Gene3D" id="3.40.1190.20">
    <property type="match status" value="1"/>
</dbReference>
<feature type="binding site" evidence="17">
    <location>
        <position position="265"/>
    </location>
    <ligand>
        <name>(6S)-NADPHX</name>
        <dbReference type="ChEBI" id="CHEBI:64076"/>
    </ligand>
</feature>
<evidence type="ECO:0000256" key="9">
    <source>
        <dbReference type="ARBA" id="ARBA00022958"/>
    </source>
</evidence>
<reference evidence="22 23" key="1">
    <citation type="submission" date="2019-03" db="EMBL/GenBank/DDBJ databases">
        <title>Metabolic potential of uncultured bacteria and archaea associated with petroleum seepage in deep-sea sediments.</title>
        <authorList>
            <person name="Dong X."/>
            <person name="Hubert C."/>
        </authorList>
    </citation>
    <scope>NUCLEOTIDE SEQUENCE [LARGE SCALE GENOMIC DNA]</scope>
    <source>
        <strain evidence="22">E44_bin7</strain>
    </source>
</reference>
<dbReference type="EC" id="5.1.99.6" evidence="19"/>
<dbReference type="AlphaFoldDB" id="A0A523RPJ4"/>
<comment type="caution">
    <text evidence="22">The sequence shown here is derived from an EMBL/GenBank/DDBJ whole genome shotgun (WGS) entry which is preliminary data.</text>
</comment>
<dbReference type="InterPro" id="IPR029056">
    <property type="entry name" value="Ribokinase-like"/>
</dbReference>
<dbReference type="GO" id="GO:0005524">
    <property type="term" value="F:ATP binding"/>
    <property type="evidence" value="ECO:0007669"/>
    <property type="project" value="UniProtKB-UniRule"/>
</dbReference>
<evidence type="ECO:0000256" key="1">
    <source>
        <dbReference type="ARBA" id="ARBA00000013"/>
    </source>
</evidence>
<protein>
    <recommendedName>
        <fullName evidence="19">Bifunctional NAD(P)H-hydrate repair enzyme</fullName>
    </recommendedName>
    <alternativeName>
        <fullName evidence="19">Nicotinamide nucleotide repair protein</fullName>
    </alternativeName>
    <domain>
        <recommendedName>
            <fullName evidence="19">ADP-dependent (S)-NAD(P)H-hydrate dehydratase</fullName>
            <ecNumber evidence="19">4.2.1.136</ecNumber>
        </recommendedName>
        <alternativeName>
            <fullName evidence="19">ADP-dependent NAD(P)HX dehydratase</fullName>
        </alternativeName>
    </domain>
    <domain>
        <recommendedName>
            <fullName evidence="19">NAD(P)H-hydrate epimerase</fullName>
            <ecNumber evidence="19">5.1.99.6</ecNumber>
        </recommendedName>
    </domain>
</protein>
<keyword evidence="11 18" id="KW-0413">Isomerase</keyword>
<evidence type="ECO:0000256" key="5">
    <source>
        <dbReference type="ARBA" id="ARBA00022723"/>
    </source>
</evidence>
<dbReference type="EC" id="4.2.1.136" evidence="19"/>
<comment type="catalytic activity">
    <reaction evidence="2 18 19">
        <text>(6R)-NADPHX = (6S)-NADPHX</text>
        <dbReference type="Rhea" id="RHEA:32227"/>
        <dbReference type="ChEBI" id="CHEBI:64076"/>
        <dbReference type="ChEBI" id="CHEBI:64077"/>
        <dbReference type="EC" id="5.1.99.6"/>
    </reaction>
</comment>
<dbReference type="PROSITE" id="PS01050">
    <property type="entry name" value="YJEF_C_2"/>
    <property type="match status" value="1"/>
</dbReference>
<evidence type="ECO:0000256" key="8">
    <source>
        <dbReference type="ARBA" id="ARBA00022857"/>
    </source>
</evidence>
<feature type="binding site" evidence="18">
    <location>
        <begin position="135"/>
        <end position="141"/>
    </location>
    <ligand>
        <name>(6S)-NADPHX</name>
        <dbReference type="ChEBI" id="CHEBI:64076"/>
    </ligand>
</feature>
<dbReference type="HAMAP" id="MF_01966">
    <property type="entry name" value="NADHX_epimerase"/>
    <property type="match status" value="1"/>
</dbReference>
<feature type="binding site" evidence="17">
    <location>
        <position position="453"/>
    </location>
    <ligand>
        <name>AMP</name>
        <dbReference type="ChEBI" id="CHEBI:456215"/>
    </ligand>
</feature>
<evidence type="ECO:0000256" key="15">
    <source>
        <dbReference type="ARBA" id="ARBA00048238"/>
    </source>
</evidence>
<gene>
    <name evidence="17" type="primary">nnrD</name>
    <name evidence="18" type="synonym">nnrE</name>
    <name evidence="22" type="ORF">E3J84_07115</name>
</gene>
<comment type="catalytic activity">
    <reaction evidence="16 17 19">
        <text>(6S)-NADPHX + ADP = AMP + phosphate + NADPH + H(+)</text>
        <dbReference type="Rhea" id="RHEA:32235"/>
        <dbReference type="ChEBI" id="CHEBI:15378"/>
        <dbReference type="ChEBI" id="CHEBI:43474"/>
        <dbReference type="ChEBI" id="CHEBI:57783"/>
        <dbReference type="ChEBI" id="CHEBI:64076"/>
        <dbReference type="ChEBI" id="CHEBI:456215"/>
        <dbReference type="ChEBI" id="CHEBI:456216"/>
        <dbReference type="EC" id="4.2.1.136"/>
    </reaction>
</comment>
<evidence type="ECO:0000256" key="7">
    <source>
        <dbReference type="ARBA" id="ARBA00022840"/>
    </source>
</evidence>
<dbReference type="FunFam" id="3.40.50.10260:FF:000003">
    <property type="entry name" value="Multifunctional fusion protein"/>
    <property type="match status" value="1"/>
</dbReference>
<dbReference type="InterPro" id="IPR036652">
    <property type="entry name" value="YjeF_N_dom_sf"/>
</dbReference>
<comment type="similarity">
    <text evidence="18">Belongs to the NnrE/AIBP family.</text>
</comment>
<feature type="binding site" evidence="18">
    <location>
        <position position="167"/>
    </location>
    <ligand>
        <name>K(+)</name>
        <dbReference type="ChEBI" id="CHEBI:29103"/>
    </ligand>
</feature>
<comment type="function">
    <text evidence="17">Catalyzes the dehydration of the S-form of NAD(P)HX at the expense of ADP, which is converted to AMP. Together with NAD(P)HX epimerase, which catalyzes the epimerization of the S- and R-forms, the enzyme allows the repair of both epimers of NAD(P)HX, a damaged form of NAD(P)H that is a result of enzymatic or heat-dependent hydration.</text>
</comment>
<comment type="cofactor">
    <cofactor evidence="18 19">
        <name>K(+)</name>
        <dbReference type="ChEBI" id="CHEBI:29103"/>
    </cofactor>
    <text evidence="18 19">Binds 1 potassium ion per subunit.</text>
</comment>